<dbReference type="AlphaFoldDB" id="A0A251P6N1"/>
<evidence type="ECO:0000313" key="1">
    <source>
        <dbReference type="EMBL" id="ONI06035.1"/>
    </source>
</evidence>
<organism evidence="1 2">
    <name type="scientific">Prunus persica</name>
    <name type="common">Peach</name>
    <name type="synonym">Amygdalus persica</name>
    <dbReference type="NCBI Taxonomy" id="3760"/>
    <lineage>
        <taxon>Eukaryota</taxon>
        <taxon>Viridiplantae</taxon>
        <taxon>Streptophyta</taxon>
        <taxon>Embryophyta</taxon>
        <taxon>Tracheophyta</taxon>
        <taxon>Spermatophyta</taxon>
        <taxon>Magnoliopsida</taxon>
        <taxon>eudicotyledons</taxon>
        <taxon>Gunneridae</taxon>
        <taxon>Pentapetalae</taxon>
        <taxon>rosids</taxon>
        <taxon>fabids</taxon>
        <taxon>Rosales</taxon>
        <taxon>Rosaceae</taxon>
        <taxon>Amygdaloideae</taxon>
        <taxon>Amygdaleae</taxon>
        <taxon>Prunus</taxon>
    </lineage>
</organism>
<protein>
    <submittedName>
        <fullName evidence="1">Uncharacterized protein</fullName>
    </submittedName>
</protein>
<keyword evidence="2" id="KW-1185">Reference proteome</keyword>
<dbReference type="Gramene" id="ONI06035">
    <property type="protein sequence ID" value="ONI06035"/>
    <property type="gene ID" value="PRUPE_5G036000"/>
</dbReference>
<gene>
    <name evidence="1" type="ORF">PRUPE_5G036000</name>
</gene>
<dbReference type="Proteomes" id="UP000006882">
    <property type="component" value="Chromosome G5"/>
</dbReference>
<evidence type="ECO:0000313" key="2">
    <source>
        <dbReference type="Proteomes" id="UP000006882"/>
    </source>
</evidence>
<proteinExistence type="predicted"/>
<reference evidence="1 2" key="1">
    <citation type="journal article" date="2013" name="Nat. Genet.">
        <title>The high-quality draft genome of peach (Prunus persica) identifies unique patterns of genetic diversity, domestication and genome evolution.</title>
        <authorList>
            <consortium name="International Peach Genome Initiative"/>
            <person name="Verde I."/>
            <person name="Abbott A.G."/>
            <person name="Scalabrin S."/>
            <person name="Jung S."/>
            <person name="Shu S."/>
            <person name="Marroni F."/>
            <person name="Zhebentyayeva T."/>
            <person name="Dettori M.T."/>
            <person name="Grimwood J."/>
            <person name="Cattonaro F."/>
            <person name="Zuccolo A."/>
            <person name="Rossini L."/>
            <person name="Jenkins J."/>
            <person name="Vendramin E."/>
            <person name="Meisel L.A."/>
            <person name="Decroocq V."/>
            <person name="Sosinski B."/>
            <person name="Prochnik S."/>
            <person name="Mitros T."/>
            <person name="Policriti A."/>
            <person name="Cipriani G."/>
            <person name="Dondini L."/>
            <person name="Ficklin S."/>
            <person name="Goodstein D.M."/>
            <person name="Xuan P."/>
            <person name="Del Fabbro C."/>
            <person name="Aramini V."/>
            <person name="Copetti D."/>
            <person name="Gonzalez S."/>
            <person name="Horner D.S."/>
            <person name="Falchi R."/>
            <person name="Lucas S."/>
            <person name="Mica E."/>
            <person name="Maldonado J."/>
            <person name="Lazzari B."/>
            <person name="Bielenberg D."/>
            <person name="Pirona R."/>
            <person name="Miculan M."/>
            <person name="Barakat A."/>
            <person name="Testolin R."/>
            <person name="Stella A."/>
            <person name="Tartarini S."/>
            <person name="Tonutti P."/>
            <person name="Arus P."/>
            <person name="Orellana A."/>
            <person name="Wells C."/>
            <person name="Main D."/>
            <person name="Vizzotto G."/>
            <person name="Silva H."/>
            <person name="Salamini F."/>
            <person name="Schmutz J."/>
            <person name="Morgante M."/>
            <person name="Rokhsar D.S."/>
        </authorList>
    </citation>
    <scope>NUCLEOTIDE SEQUENCE [LARGE SCALE GENOMIC DNA]</scope>
    <source>
        <strain evidence="2">cv. Nemared</strain>
    </source>
</reference>
<sequence>MLRAGYVARRMDRATWLKEWAELCSSLAGEVRLDYVQLGFQSRSWAARACKIDRHGRIKGMTVESWVLGDTAGHRWKNRSLRDSWAWPEELRDLENCGRVRNGCVAAGFEVVELWPRIGARVEGILRLEFVGILQVRLKGLEVKV</sequence>
<dbReference type="EMBL" id="CM007655">
    <property type="protein sequence ID" value="ONI06035.1"/>
    <property type="molecule type" value="Genomic_DNA"/>
</dbReference>
<accession>A0A251P6N1</accession>
<name>A0A251P6N1_PRUPE</name>